<feature type="non-terminal residue" evidence="1">
    <location>
        <position position="87"/>
    </location>
</feature>
<sequence>MYAIVASKLDPAGMLISELLIEGGFEKTNEEFDGNAVYFLKEREMKLYFINEDQVYANYVDKIPCDYIIFASKHSSVSKRPTLTVHP</sequence>
<gene>
    <name evidence="1" type="ORF">DRO07_00745</name>
</gene>
<comment type="caution">
    <text evidence="1">The sequence shown here is derived from an EMBL/GenBank/DDBJ whole genome shotgun (WGS) entry which is preliminary data.</text>
</comment>
<reference evidence="1 2" key="1">
    <citation type="submission" date="2018-06" db="EMBL/GenBank/DDBJ databases">
        <title>Extensive metabolic versatility and redundancy in microbially diverse, dynamic hydrothermal sediments.</title>
        <authorList>
            <person name="Dombrowski N."/>
            <person name="Teske A."/>
            <person name="Baker B.J."/>
        </authorList>
    </citation>
    <scope>NUCLEOTIDE SEQUENCE [LARGE SCALE GENOMIC DNA]</scope>
    <source>
        <strain evidence="1">B9_G13</strain>
    </source>
</reference>
<evidence type="ECO:0000313" key="2">
    <source>
        <dbReference type="Proteomes" id="UP000277633"/>
    </source>
</evidence>
<dbReference type="Proteomes" id="UP000277633">
    <property type="component" value="Unassembled WGS sequence"/>
</dbReference>
<dbReference type="SUPFAM" id="SSF142535">
    <property type="entry name" value="AF0625-like"/>
    <property type="match status" value="1"/>
</dbReference>
<dbReference type="EMBL" id="QMWO01000015">
    <property type="protein sequence ID" value="RLG70214.1"/>
    <property type="molecule type" value="Genomic_DNA"/>
</dbReference>
<organism evidence="1 2">
    <name type="scientific">Candidatus Iainarchaeum sp</name>
    <dbReference type="NCBI Taxonomy" id="3101447"/>
    <lineage>
        <taxon>Archaea</taxon>
        <taxon>Candidatus Iainarchaeota</taxon>
        <taxon>Candidatus Iainarchaeia</taxon>
        <taxon>Candidatus Iainarchaeales</taxon>
        <taxon>Candidatus Iainarchaeaceae</taxon>
        <taxon>Candidatus Iainarchaeum</taxon>
    </lineage>
</organism>
<dbReference type="AlphaFoldDB" id="A0A497JHG5"/>
<dbReference type="Gene3D" id="3.40.630.50">
    <property type="entry name" value="AF0625-like"/>
    <property type="match status" value="1"/>
</dbReference>
<name>A0A497JHG5_9ARCH</name>
<proteinExistence type="predicted"/>
<protein>
    <submittedName>
        <fullName evidence="1">D-tyrosyl-tRNA(Tyr) deacylase</fullName>
    </submittedName>
</protein>
<accession>A0A497JHG5</accession>
<evidence type="ECO:0000313" key="1">
    <source>
        <dbReference type="EMBL" id="RLG70214.1"/>
    </source>
</evidence>